<dbReference type="InterPro" id="IPR026828">
    <property type="entry name" value="SAPC2_1/2"/>
</dbReference>
<feature type="compositionally biased region" description="Low complexity" evidence="2">
    <location>
        <begin position="326"/>
        <end position="341"/>
    </location>
</feature>
<dbReference type="AlphaFoldDB" id="A0A8B7P6L7"/>
<feature type="region of interest" description="Disordered" evidence="2">
    <location>
        <begin position="999"/>
        <end position="1018"/>
    </location>
</feature>
<dbReference type="PANTHER" id="PTHR14907:SF2">
    <property type="entry name" value="SUPPRESSOR APC DOMAIN-CONTAINING PROTEIN 2"/>
    <property type="match status" value="1"/>
</dbReference>
<feature type="compositionally biased region" description="Basic residues" evidence="2">
    <location>
        <begin position="576"/>
        <end position="589"/>
    </location>
</feature>
<feature type="domain" description="Suppressor APC" evidence="3">
    <location>
        <begin position="18"/>
        <end position="98"/>
    </location>
</feature>
<accession>A0A8B7P6L7</accession>
<feature type="compositionally biased region" description="Polar residues" evidence="2">
    <location>
        <begin position="693"/>
        <end position="704"/>
    </location>
</feature>
<feature type="region of interest" description="Disordered" evidence="2">
    <location>
        <begin position="776"/>
        <end position="839"/>
    </location>
</feature>
<feature type="compositionally biased region" description="Polar residues" evidence="2">
    <location>
        <begin position="537"/>
        <end position="548"/>
    </location>
</feature>
<feature type="region of interest" description="Disordered" evidence="2">
    <location>
        <begin position="530"/>
        <end position="747"/>
    </location>
</feature>
<dbReference type="Proteomes" id="UP000694843">
    <property type="component" value="Unplaced"/>
</dbReference>
<dbReference type="Pfam" id="PF11414">
    <property type="entry name" value="Suppressor_APC"/>
    <property type="match status" value="1"/>
</dbReference>
<evidence type="ECO:0000256" key="2">
    <source>
        <dbReference type="SAM" id="MobiDB-lite"/>
    </source>
</evidence>
<reference evidence="5" key="1">
    <citation type="submission" date="2025-08" db="UniProtKB">
        <authorList>
            <consortium name="RefSeq"/>
        </authorList>
    </citation>
    <scope>IDENTIFICATION</scope>
    <source>
        <tissue evidence="5">Whole organism</tissue>
    </source>
</reference>
<feature type="compositionally biased region" description="Basic and acidic residues" evidence="2">
    <location>
        <begin position="460"/>
        <end position="480"/>
    </location>
</feature>
<dbReference type="OrthoDB" id="10035013at2759"/>
<feature type="compositionally biased region" description="Polar residues" evidence="2">
    <location>
        <begin position="246"/>
        <end position="269"/>
    </location>
</feature>
<evidence type="ECO:0000259" key="3">
    <source>
        <dbReference type="Pfam" id="PF25825"/>
    </source>
</evidence>
<feature type="compositionally biased region" description="Polar residues" evidence="2">
    <location>
        <begin position="167"/>
        <end position="178"/>
    </location>
</feature>
<keyword evidence="1" id="KW-0175">Coiled coil</keyword>
<dbReference type="RefSeq" id="XP_018021809.1">
    <property type="nucleotide sequence ID" value="XM_018166320.1"/>
</dbReference>
<feature type="compositionally biased region" description="Polar residues" evidence="2">
    <location>
        <begin position="733"/>
        <end position="742"/>
    </location>
</feature>
<feature type="coiled-coil region" evidence="1">
    <location>
        <begin position="954"/>
        <end position="981"/>
    </location>
</feature>
<evidence type="ECO:0000313" key="4">
    <source>
        <dbReference type="Proteomes" id="UP000694843"/>
    </source>
</evidence>
<feature type="region of interest" description="Disordered" evidence="2">
    <location>
        <begin position="106"/>
        <end position="392"/>
    </location>
</feature>
<evidence type="ECO:0000313" key="5">
    <source>
        <dbReference type="RefSeq" id="XP_018021809.1"/>
    </source>
</evidence>
<dbReference type="GeneID" id="108677996"/>
<dbReference type="KEGG" id="hazt:108677996"/>
<feature type="compositionally biased region" description="Low complexity" evidence="2">
    <location>
        <begin position="106"/>
        <end position="118"/>
    </location>
</feature>
<dbReference type="Pfam" id="PF25825">
    <property type="entry name" value="SAPC2_N"/>
    <property type="match status" value="1"/>
</dbReference>
<feature type="compositionally biased region" description="Basic residues" evidence="2">
    <location>
        <begin position="821"/>
        <end position="835"/>
    </location>
</feature>
<proteinExistence type="predicted"/>
<dbReference type="OMA" id="WSESHEE"/>
<feature type="compositionally biased region" description="Pro residues" evidence="2">
    <location>
        <begin position="793"/>
        <end position="803"/>
    </location>
</feature>
<feature type="compositionally biased region" description="Polar residues" evidence="2">
    <location>
        <begin position="610"/>
        <end position="627"/>
    </location>
</feature>
<feature type="compositionally biased region" description="Polar residues" evidence="2">
    <location>
        <begin position="362"/>
        <end position="389"/>
    </location>
</feature>
<feature type="compositionally biased region" description="Polar residues" evidence="2">
    <location>
        <begin position="302"/>
        <end position="316"/>
    </location>
</feature>
<name>A0A8B7P6L7_HYAAZ</name>
<feature type="compositionally biased region" description="Low complexity" evidence="2">
    <location>
        <begin position="290"/>
        <end position="300"/>
    </location>
</feature>
<protein>
    <submittedName>
        <fullName evidence="5">Uncharacterized protein DDB_G0283357</fullName>
    </submittedName>
</protein>
<evidence type="ECO:0000256" key="1">
    <source>
        <dbReference type="SAM" id="Coils"/>
    </source>
</evidence>
<feature type="compositionally biased region" description="Polar residues" evidence="2">
    <location>
        <begin position="187"/>
        <end position="219"/>
    </location>
</feature>
<sequence length="1018" mass="110302">MKNNPDRSGEDEGLLENGLPQPFVESMRTLFDILDDQHTGQVRFSDIEQRWHEDEDCSTSGLPAGVLESLRVVTPQDGYLSFSRFCKGLQICLLRSKSGNPCFTPTSLASSAQSSPSSGGENLRSNDSHRTPGNCLANRDELPPPVPPPPSQQAYPSPPSLPYHSHAGSSTNHSSTNVDMKRCVPHTANNSSNAMSGWSSQQPKPNSATTGLYSGTNNLYDVKKSKDGPIYQQNPSSMSIGKYHTNGYSNPVDNGQAKGSNITGSSQFRNSHSTNHGTSSNSIPTSPQKNSASNNNGHSNNEVHSTSRSGFGQVQKTDIRMGTGGMMSMYGNKGSSSGNSNVKSHMPGSSQGPPKPPRSLEAPNSESNLITTDKFNGKTNGSSSHSRQAYSGHRVDSIINKMEALSTYATSTNTNNNNLHKEKIYDMVASKNRRGISTTINGYQVTSNKSSSSSNQVHSYEGRNGHETTNYDHLSSERMKRGNSKPSAMASSSGGGRAPAALPLSAVLNGYSLQRSQTHSHITTCSLERDSRADTWRVSQETSSGQRMRTQRGGSLERLLDDHHSHNNHNQLLQPYHHHHPHGPSRHYHSRESSNDTSSTAPLHPYHSSADWSSPSTNQNWNSTSKSAYDAPPQVVMPSKNQTSNGETFNQRFQQSGNTYNQPQRLPQYPPQTARKPNPRERGSAAPFVANLAPNTSHKSSTAVKYSVVTGNSGGSVEVSSRRPSTDILCSPPVSNKLASGGSTSGGNMIAQPLTTTAGAVDNRLTMSSYAWIRGGEDTSSNSGDGGYFSSNPGPPVGPPAPSAAPVADTDEGGTAGSSSRGHKKSRRRDARRHTLQNGLDHATVRRAGQLEAERDMLHQGLQVVEQARQWYRTALHNLLYNLHHNTNVVQPYDSEAQQQKLHYQLARITEINSQLNALMSASDMPHHLALASSTSSAQGAPTAPLEANTSQEKIRIEGQVKNLKDQNHKLTEEVSLKNQHISVLEQDKSRLLRELFQARSLRPGNGQSNNQADSTFM</sequence>
<feature type="compositionally biased region" description="Low complexity" evidence="2">
    <location>
        <begin position="270"/>
        <end position="282"/>
    </location>
</feature>
<keyword evidence="4" id="KW-1185">Reference proteome</keyword>
<gene>
    <name evidence="5" type="primary">LOC108677996</name>
</gene>
<feature type="compositionally biased region" description="Pro residues" evidence="2">
    <location>
        <begin position="143"/>
        <end position="161"/>
    </location>
</feature>
<dbReference type="PANTHER" id="PTHR14907">
    <property type="entry name" value="FI14130P"/>
    <property type="match status" value="1"/>
</dbReference>
<organism evidence="4 5">
    <name type="scientific">Hyalella azteca</name>
    <name type="common">Amphipod</name>
    <dbReference type="NCBI Taxonomy" id="294128"/>
    <lineage>
        <taxon>Eukaryota</taxon>
        <taxon>Metazoa</taxon>
        <taxon>Ecdysozoa</taxon>
        <taxon>Arthropoda</taxon>
        <taxon>Crustacea</taxon>
        <taxon>Multicrustacea</taxon>
        <taxon>Malacostraca</taxon>
        <taxon>Eumalacostraca</taxon>
        <taxon>Peracarida</taxon>
        <taxon>Amphipoda</taxon>
        <taxon>Senticaudata</taxon>
        <taxon>Talitrida</taxon>
        <taxon>Talitroidea</taxon>
        <taxon>Hyalellidae</taxon>
        <taxon>Hyalella</taxon>
    </lineage>
</organism>
<feature type="compositionally biased region" description="Low complexity" evidence="2">
    <location>
        <begin position="484"/>
        <end position="498"/>
    </location>
</feature>
<feature type="compositionally biased region" description="Polar residues" evidence="2">
    <location>
        <begin position="1006"/>
        <end position="1018"/>
    </location>
</feature>
<feature type="compositionally biased region" description="Polar residues" evidence="2">
    <location>
        <begin position="639"/>
        <end position="665"/>
    </location>
</feature>
<dbReference type="InterPro" id="IPR057953">
    <property type="entry name" value="SAPC2_N"/>
</dbReference>
<feature type="region of interest" description="Disordered" evidence="2">
    <location>
        <begin position="441"/>
        <end position="498"/>
    </location>
</feature>